<dbReference type="Pfam" id="PF07514">
    <property type="entry name" value="TraI_2"/>
    <property type="match status" value="1"/>
</dbReference>
<accession>A0AAW7XXN8</accession>
<name>A0AAW7XXN8_9RHOB</name>
<dbReference type="CDD" id="cd00077">
    <property type="entry name" value="HDc"/>
    <property type="match status" value="1"/>
</dbReference>
<dbReference type="Proteomes" id="UP001169823">
    <property type="component" value="Unassembled WGS sequence"/>
</dbReference>
<sequence>MIREEDDHALSFGRYFRAARFQVINPKLTIASYEREFKLILERFAFLDERETEALKEALYTFIEFTMCIPASSTIHHRTAGGLFFHSLETAALAAAYLQEEDHCTDEGMVLASFIGGLMHDAGKILTLFHVYPLRWEDQSRGFGALEIPDPDLPRWEPMKESLWSWSQEHNVKYLMLHYQRDSYLGHEAATGTIWRKLISEDLLDAIRRRNPDALQAMEEYLDRREFHHSLVSSIKKADVESIERDLDPKFRWQPKYSDLHVSRRFIEYASICSWNTAYSPFIMADIWIDGSSTGEALPFFRMSYEHLHSFGRYLRSEENFGASLRDNGRPAGTVPALEMHGILNKHIPFIKSDMFQDVRPWYWPAVNATIQFVNGEDCREIEEPVSYFPLGSKIAWAGMPEVRVLF</sequence>
<gene>
    <name evidence="2" type="ORF">Q4494_17140</name>
</gene>
<organism evidence="2 3">
    <name type="scientific">Celeribacter halophilus</name>
    <dbReference type="NCBI Taxonomy" id="576117"/>
    <lineage>
        <taxon>Bacteria</taxon>
        <taxon>Pseudomonadati</taxon>
        <taxon>Pseudomonadota</taxon>
        <taxon>Alphaproteobacteria</taxon>
        <taxon>Rhodobacterales</taxon>
        <taxon>Roseobacteraceae</taxon>
        <taxon>Celeribacter</taxon>
    </lineage>
</organism>
<comment type="caution">
    <text evidence="2">The sequence shown here is derived from an EMBL/GenBank/DDBJ whole genome shotgun (WGS) entry which is preliminary data.</text>
</comment>
<proteinExistence type="predicted"/>
<dbReference type="InterPro" id="IPR011119">
    <property type="entry name" value="Unchr_helicase_relaxase_TraI"/>
</dbReference>
<evidence type="ECO:0000313" key="3">
    <source>
        <dbReference type="Proteomes" id="UP001169823"/>
    </source>
</evidence>
<reference evidence="2" key="1">
    <citation type="submission" date="2023-07" db="EMBL/GenBank/DDBJ databases">
        <title>Genome content predicts the carbon catabolic preferences of heterotrophic bacteria.</title>
        <authorList>
            <person name="Gralka M."/>
        </authorList>
    </citation>
    <scope>NUCLEOTIDE SEQUENCE</scope>
    <source>
        <strain evidence="2">I2M02</strain>
    </source>
</reference>
<protein>
    <submittedName>
        <fullName evidence="2">TraI domain-containing protein</fullName>
    </submittedName>
</protein>
<evidence type="ECO:0000259" key="1">
    <source>
        <dbReference type="Pfam" id="PF07514"/>
    </source>
</evidence>
<dbReference type="AlphaFoldDB" id="A0AAW7XXN8"/>
<dbReference type="EMBL" id="JAUOPJ010000020">
    <property type="protein sequence ID" value="MDO6458810.1"/>
    <property type="molecule type" value="Genomic_DNA"/>
</dbReference>
<evidence type="ECO:0000313" key="2">
    <source>
        <dbReference type="EMBL" id="MDO6458810.1"/>
    </source>
</evidence>
<dbReference type="InterPro" id="IPR003607">
    <property type="entry name" value="HD/PDEase_dom"/>
</dbReference>
<feature type="domain" description="Uncharacterised" evidence="1">
    <location>
        <begin position="54"/>
        <end position="248"/>
    </location>
</feature>
<dbReference type="Gene3D" id="1.10.3210.40">
    <property type="match status" value="1"/>
</dbReference>
<dbReference type="RefSeq" id="WP_303495103.1">
    <property type="nucleotide sequence ID" value="NZ_JAUOPJ010000020.1"/>
</dbReference>